<dbReference type="CDD" id="cd07035">
    <property type="entry name" value="TPP_PYR_POX_like"/>
    <property type="match status" value="1"/>
</dbReference>
<dbReference type="AlphaFoldDB" id="A0A437NDE2"/>
<dbReference type="InterPro" id="IPR011766">
    <property type="entry name" value="TPP_enzyme_TPP-bd"/>
</dbReference>
<accession>A0A437NDE2</accession>
<comment type="cofactor">
    <cofactor evidence="1">
        <name>thiamine diphosphate</name>
        <dbReference type="ChEBI" id="CHEBI:58937"/>
    </cofactor>
</comment>
<dbReference type="Gene3D" id="3.40.50.970">
    <property type="match status" value="2"/>
</dbReference>
<dbReference type="PANTHER" id="PTHR18968">
    <property type="entry name" value="THIAMINE PYROPHOSPHATE ENZYMES"/>
    <property type="match status" value="1"/>
</dbReference>
<dbReference type="InterPro" id="IPR029061">
    <property type="entry name" value="THDP-binding"/>
</dbReference>
<evidence type="ECO:0000259" key="7">
    <source>
        <dbReference type="Pfam" id="PF02776"/>
    </source>
</evidence>
<comment type="similarity">
    <text evidence="2 4">Belongs to the TPP enzyme family.</text>
</comment>
<dbReference type="InterPro" id="IPR029035">
    <property type="entry name" value="DHS-like_NAD/FAD-binding_dom"/>
</dbReference>
<evidence type="ECO:0000313" key="8">
    <source>
        <dbReference type="EMBL" id="RVU07930.1"/>
    </source>
</evidence>
<dbReference type="GO" id="GO:0009099">
    <property type="term" value="P:L-valine biosynthetic process"/>
    <property type="evidence" value="ECO:0007669"/>
    <property type="project" value="TreeGrafter"/>
</dbReference>
<evidence type="ECO:0000256" key="2">
    <source>
        <dbReference type="ARBA" id="ARBA00007812"/>
    </source>
</evidence>
<dbReference type="GO" id="GO:0003984">
    <property type="term" value="F:acetolactate synthase activity"/>
    <property type="evidence" value="ECO:0007669"/>
    <property type="project" value="TreeGrafter"/>
</dbReference>
<dbReference type="PANTHER" id="PTHR18968:SF13">
    <property type="entry name" value="ACETOLACTATE SYNTHASE CATALYTIC SUBUNIT, MITOCHONDRIAL"/>
    <property type="match status" value="1"/>
</dbReference>
<dbReference type="InterPro" id="IPR000399">
    <property type="entry name" value="TPP-bd_CS"/>
</dbReference>
<dbReference type="GO" id="GO:0050660">
    <property type="term" value="F:flavin adenine dinucleotide binding"/>
    <property type="evidence" value="ECO:0007669"/>
    <property type="project" value="TreeGrafter"/>
</dbReference>
<dbReference type="InterPro" id="IPR012000">
    <property type="entry name" value="Thiamin_PyroP_enz_cen_dom"/>
</dbReference>
<dbReference type="GO" id="GO:0030976">
    <property type="term" value="F:thiamine pyrophosphate binding"/>
    <property type="evidence" value="ECO:0007669"/>
    <property type="project" value="InterPro"/>
</dbReference>
<dbReference type="Gene3D" id="3.40.50.1220">
    <property type="entry name" value="TPP-binding domain"/>
    <property type="match status" value="1"/>
</dbReference>
<dbReference type="Proteomes" id="UP000282837">
    <property type="component" value="Unassembled WGS sequence"/>
</dbReference>
<dbReference type="OrthoDB" id="4494979at2"/>
<feature type="domain" description="Thiamine pyrophosphate enzyme TPP-binding" evidence="6">
    <location>
        <begin position="397"/>
        <end position="542"/>
    </location>
</feature>
<keyword evidence="9" id="KW-1185">Reference proteome</keyword>
<keyword evidence="3 4" id="KW-0786">Thiamine pyrophosphate</keyword>
<dbReference type="PROSITE" id="PS00187">
    <property type="entry name" value="TPP_ENZYMES"/>
    <property type="match status" value="1"/>
</dbReference>
<reference evidence="8 9" key="1">
    <citation type="submission" date="2019-01" db="EMBL/GenBank/DDBJ databases">
        <authorList>
            <person name="Chen W.-M."/>
        </authorList>
    </citation>
    <scope>NUCLEOTIDE SEQUENCE [LARGE SCALE GENOMIC DNA]</scope>
    <source>
        <strain evidence="8 9">FSY-9</strain>
    </source>
</reference>
<dbReference type="Pfam" id="PF02776">
    <property type="entry name" value="TPP_enzyme_N"/>
    <property type="match status" value="1"/>
</dbReference>
<dbReference type="GO" id="GO:0005948">
    <property type="term" value="C:acetolactate synthase complex"/>
    <property type="evidence" value="ECO:0007669"/>
    <property type="project" value="TreeGrafter"/>
</dbReference>
<evidence type="ECO:0000256" key="4">
    <source>
        <dbReference type="RuleBase" id="RU362132"/>
    </source>
</evidence>
<feature type="domain" description="Thiamine pyrophosphate enzyme central" evidence="5">
    <location>
        <begin position="197"/>
        <end position="329"/>
    </location>
</feature>
<dbReference type="EMBL" id="SACO01000001">
    <property type="protein sequence ID" value="RVU07930.1"/>
    <property type="molecule type" value="Genomic_DNA"/>
</dbReference>
<comment type="caution">
    <text evidence="8">The sequence shown here is derived from an EMBL/GenBank/DDBJ whole genome shotgun (WGS) entry which is preliminary data.</text>
</comment>
<evidence type="ECO:0000256" key="3">
    <source>
        <dbReference type="ARBA" id="ARBA00023052"/>
    </source>
</evidence>
<evidence type="ECO:0000256" key="1">
    <source>
        <dbReference type="ARBA" id="ARBA00001964"/>
    </source>
</evidence>
<dbReference type="InterPro" id="IPR012001">
    <property type="entry name" value="Thiamin_PyroP_enz_TPP-bd_dom"/>
</dbReference>
<dbReference type="GO" id="GO:0000287">
    <property type="term" value="F:magnesium ion binding"/>
    <property type="evidence" value="ECO:0007669"/>
    <property type="project" value="InterPro"/>
</dbReference>
<dbReference type="Pfam" id="PF00205">
    <property type="entry name" value="TPP_enzyme_M"/>
    <property type="match status" value="1"/>
</dbReference>
<dbReference type="SUPFAM" id="SSF52467">
    <property type="entry name" value="DHS-like NAD/FAD-binding domain"/>
    <property type="match status" value="1"/>
</dbReference>
<proteinExistence type="inferred from homology"/>
<organism evidence="8 9">
    <name type="scientific">Novosphingobium umbonatum</name>
    <dbReference type="NCBI Taxonomy" id="1908524"/>
    <lineage>
        <taxon>Bacteria</taxon>
        <taxon>Pseudomonadati</taxon>
        <taxon>Pseudomonadota</taxon>
        <taxon>Alphaproteobacteria</taxon>
        <taxon>Sphingomonadales</taxon>
        <taxon>Sphingomonadaceae</taxon>
        <taxon>Novosphingobium</taxon>
    </lineage>
</organism>
<dbReference type="GO" id="GO:0009097">
    <property type="term" value="P:isoleucine biosynthetic process"/>
    <property type="evidence" value="ECO:0007669"/>
    <property type="project" value="TreeGrafter"/>
</dbReference>
<evidence type="ECO:0000259" key="5">
    <source>
        <dbReference type="Pfam" id="PF00205"/>
    </source>
</evidence>
<sequence>MLSPFCLGEAKPAPMLVTDHLLDLCEAHGCKALFGIPDPQFFALFDAAHARGWQVVAPHHEAAGGFMAEGWARITGKPALCVASLGPGMANLAPAVAHARAEGGKVLFLGGRRAGMSKAQTGRFQHAEHFPAMAQHAGWSAQASNGVGAVAAVEAALHGMACGQICAAFIELEPQALAGEVIWPYGAPVQAGMPDLAPALALIAQAQSPIILAGHGVHTAPAGEALRDLAQKLACPVVQTPSAMAVVEGLESVSFPYGFSPVTRAVVEASDLVIALGTQLGDQLHFGQNRHWKAGREARRWIRIDRDPAMLTGADVAVPGDLAQVLPALAQACPQRQAQPQLAQWSTAHATHRADQVAAARAFPAQPIHPARLVVEACQVMPDGTILARDGGASVLFQLAYAQGAPRDVLWSQNSGHLGTGLPMAIGAMLAAPDRPALLLTGDSALLFHLAELETAARLGLPLVVAVAVDHQWGLEVGMSRLNLGPSAEAGLGWSRATRFDLLAQGFGCDGTYVDDADALAPALRAAFTAALAKRRPQVLHVAIDPKANAENMPALGEFASWFAA</sequence>
<gene>
    <name evidence="8" type="ORF">EOE18_02335</name>
</gene>
<evidence type="ECO:0000259" key="6">
    <source>
        <dbReference type="Pfam" id="PF02775"/>
    </source>
</evidence>
<feature type="domain" description="Thiamine pyrophosphate enzyme N-terminal TPP-binding" evidence="7">
    <location>
        <begin position="17"/>
        <end position="115"/>
    </location>
</feature>
<evidence type="ECO:0000313" key="9">
    <source>
        <dbReference type="Proteomes" id="UP000282837"/>
    </source>
</evidence>
<dbReference type="Pfam" id="PF02775">
    <property type="entry name" value="TPP_enzyme_C"/>
    <property type="match status" value="1"/>
</dbReference>
<dbReference type="SUPFAM" id="SSF52518">
    <property type="entry name" value="Thiamin diphosphate-binding fold (THDP-binding)"/>
    <property type="match status" value="2"/>
</dbReference>
<protein>
    <submittedName>
        <fullName evidence="8">Thiamine pyrophosphate-binding protein</fullName>
    </submittedName>
</protein>
<dbReference type="InterPro" id="IPR045229">
    <property type="entry name" value="TPP_enz"/>
</dbReference>
<name>A0A437NDE2_9SPHN</name>